<evidence type="ECO:0000256" key="5">
    <source>
        <dbReference type="ARBA" id="ARBA00022833"/>
    </source>
</evidence>
<protein>
    <submittedName>
        <fullName evidence="11">Riboflavin biosynthesis protein RibD</fullName>
    </submittedName>
</protein>
<dbReference type="InterPro" id="IPR004794">
    <property type="entry name" value="Eubact_RibD"/>
</dbReference>
<keyword evidence="8" id="KW-0511">Multifunctional enzyme</keyword>
<comment type="pathway">
    <text evidence="2">Cofactor biosynthesis; riboflavin biosynthesis; 5-amino-6-(D-ribitylamino)uracil from GTP: step 3/4.</text>
</comment>
<keyword evidence="7" id="KW-0560">Oxidoreductase</keyword>
<dbReference type="NCBIfam" id="TIGR00326">
    <property type="entry name" value="eubact_ribD"/>
    <property type="match status" value="1"/>
</dbReference>
<dbReference type="InterPro" id="IPR002734">
    <property type="entry name" value="RibDG_C"/>
</dbReference>
<dbReference type="InterPro" id="IPR024072">
    <property type="entry name" value="DHFR-like_dom_sf"/>
</dbReference>
<dbReference type="PROSITE" id="PS00903">
    <property type="entry name" value="CYT_DCMP_DEAMINASES_1"/>
    <property type="match status" value="1"/>
</dbReference>
<evidence type="ECO:0000256" key="3">
    <source>
        <dbReference type="ARBA" id="ARBA00022619"/>
    </source>
</evidence>
<evidence type="ECO:0000256" key="9">
    <source>
        <dbReference type="SAM" id="MobiDB-lite"/>
    </source>
</evidence>
<sequence>MRIAMPDTVVTPVESAAMHRALALAARGPSHGPNPQVGCVLLDPAGRVLGEGWHAGAGTAHAEVAALRDARGRGSDVRGGTAVVTLEPCNHTGRTGPCAVALADAGVARVVYAVPDPSTRASGGAAHLRSRGVDAVGGHLRSDGERLLRVWLHAIRSGRPFVTLKIASSLDGRVAAADGTSRWITSGEARAHAHLQRGDVDAIAIGSGTMLADDPSLTSRTRSGSLGGHQPLRVVVGYTDVPPGSRLHGPGGELVSLRTHDIDHVMAALAAREVRHLLVEGGPTLATAFLRSGVVDEVHAYVAPVLLGAGPANVLDLGIGTMSGAVRLSVQRVLPLGPDVLLVATPSSADVTAPTSRTDSSAGTASSAATASSSTVQQEEN</sequence>
<evidence type="ECO:0000256" key="6">
    <source>
        <dbReference type="ARBA" id="ARBA00022857"/>
    </source>
</evidence>
<evidence type="ECO:0000256" key="1">
    <source>
        <dbReference type="ARBA" id="ARBA00004882"/>
    </source>
</evidence>
<feature type="domain" description="CMP/dCMP-type deaminase" evidence="10">
    <location>
        <begin position="12"/>
        <end position="126"/>
    </location>
</feature>
<dbReference type="GO" id="GO:0008703">
    <property type="term" value="F:5-amino-6-(5-phosphoribosylamino)uracil reductase activity"/>
    <property type="evidence" value="ECO:0007669"/>
    <property type="project" value="InterPro"/>
</dbReference>
<evidence type="ECO:0000259" key="10">
    <source>
        <dbReference type="PROSITE" id="PS51747"/>
    </source>
</evidence>
<keyword evidence="4" id="KW-0479">Metal-binding</keyword>
<dbReference type="PROSITE" id="PS51747">
    <property type="entry name" value="CYT_DCMP_DEAMINASES_2"/>
    <property type="match status" value="1"/>
</dbReference>
<dbReference type="SUPFAM" id="SSF53597">
    <property type="entry name" value="Dihydrofolate reductase-like"/>
    <property type="match status" value="1"/>
</dbReference>
<evidence type="ECO:0000256" key="2">
    <source>
        <dbReference type="ARBA" id="ARBA00004910"/>
    </source>
</evidence>
<dbReference type="PANTHER" id="PTHR38011">
    <property type="entry name" value="DIHYDROFOLATE REDUCTASE FAMILY PROTEIN (AFU_ORTHOLOGUE AFUA_8G06820)"/>
    <property type="match status" value="1"/>
</dbReference>
<dbReference type="InterPro" id="IPR016193">
    <property type="entry name" value="Cytidine_deaminase-like"/>
</dbReference>
<dbReference type="SUPFAM" id="SSF53927">
    <property type="entry name" value="Cytidine deaminase-like"/>
    <property type="match status" value="1"/>
</dbReference>
<dbReference type="GO" id="GO:0008835">
    <property type="term" value="F:diaminohydroxyphosphoribosylaminopyrimidine deaminase activity"/>
    <property type="evidence" value="ECO:0007669"/>
    <property type="project" value="InterPro"/>
</dbReference>
<dbReference type="Pfam" id="PF00383">
    <property type="entry name" value="dCMP_cyt_deam_1"/>
    <property type="match status" value="1"/>
</dbReference>
<dbReference type="Gene3D" id="3.40.140.10">
    <property type="entry name" value="Cytidine Deaminase, domain 2"/>
    <property type="match status" value="1"/>
</dbReference>
<comment type="pathway">
    <text evidence="1">Cofactor biosynthesis; riboflavin biosynthesis; 5-amino-6-(D-ribitylamino)uracil from GTP: step 2/4.</text>
</comment>
<dbReference type="Pfam" id="PF01872">
    <property type="entry name" value="RibD_C"/>
    <property type="match status" value="1"/>
</dbReference>
<evidence type="ECO:0000256" key="8">
    <source>
        <dbReference type="ARBA" id="ARBA00023268"/>
    </source>
</evidence>
<dbReference type="InterPro" id="IPR016192">
    <property type="entry name" value="APOBEC/CMP_deaminase_Zn-bd"/>
</dbReference>
<dbReference type="EMBL" id="MLJW01000684">
    <property type="protein sequence ID" value="OIQ83645.1"/>
    <property type="molecule type" value="Genomic_DNA"/>
</dbReference>
<accession>A0A1J5R656</accession>
<dbReference type="CDD" id="cd01284">
    <property type="entry name" value="Riboflavin_deaminase-reductase"/>
    <property type="match status" value="1"/>
</dbReference>
<feature type="compositionally biased region" description="Low complexity" evidence="9">
    <location>
        <begin position="355"/>
        <end position="375"/>
    </location>
</feature>
<proteinExistence type="predicted"/>
<gene>
    <name evidence="11" type="primary">ribD_10</name>
    <name evidence="11" type="ORF">GALL_345420</name>
</gene>
<evidence type="ECO:0000256" key="7">
    <source>
        <dbReference type="ARBA" id="ARBA00023002"/>
    </source>
</evidence>
<dbReference type="UniPathway" id="UPA00275">
    <property type="reaction ID" value="UER00401"/>
</dbReference>
<dbReference type="GO" id="GO:0009231">
    <property type="term" value="P:riboflavin biosynthetic process"/>
    <property type="evidence" value="ECO:0007669"/>
    <property type="project" value="UniProtKB-UniPathway"/>
</dbReference>
<dbReference type="InterPro" id="IPR002125">
    <property type="entry name" value="CMP_dCMP_dom"/>
</dbReference>
<evidence type="ECO:0000256" key="4">
    <source>
        <dbReference type="ARBA" id="ARBA00022723"/>
    </source>
</evidence>
<dbReference type="Gene3D" id="3.40.430.10">
    <property type="entry name" value="Dihydrofolate Reductase, subunit A"/>
    <property type="match status" value="2"/>
</dbReference>
<feature type="region of interest" description="Disordered" evidence="9">
    <location>
        <begin position="349"/>
        <end position="381"/>
    </location>
</feature>
<comment type="caution">
    <text evidence="11">The sequence shown here is derived from an EMBL/GenBank/DDBJ whole genome shotgun (WGS) entry which is preliminary data.</text>
</comment>
<dbReference type="PIRSF" id="PIRSF006769">
    <property type="entry name" value="RibD"/>
    <property type="match status" value="1"/>
</dbReference>
<evidence type="ECO:0000313" key="11">
    <source>
        <dbReference type="EMBL" id="OIQ83645.1"/>
    </source>
</evidence>
<dbReference type="AlphaFoldDB" id="A0A1J5R656"/>
<organism evidence="11">
    <name type="scientific">mine drainage metagenome</name>
    <dbReference type="NCBI Taxonomy" id="410659"/>
    <lineage>
        <taxon>unclassified sequences</taxon>
        <taxon>metagenomes</taxon>
        <taxon>ecological metagenomes</taxon>
    </lineage>
</organism>
<dbReference type="PANTHER" id="PTHR38011:SF7">
    <property type="entry name" value="2,5-DIAMINO-6-RIBOSYLAMINO-4(3H)-PYRIMIDINONE 5'-PHOSPHATE REDUCTASE"/>
    <property type="match status" value="1"/>
</dbReference>
<dbReference type="InterPro" id="IPR050765">
    <property type="entry name" value="Riboflavin_Biosynth_HTPR"/>
</dbReference>
<keyword evidence="6" id="KW-0521">NADP</keyword>
<keyword evidence="3" id="KW-0686">Riboflavin biosynthesis</keyword>
<reference evidence="11" key="1">
    <citation type="submission" date="2016-10" db="EMBL/GenBank/DDBJ databases">
        <title>Sequence of Gallionella enrichment culture.</title>
        <authorList>
            <person name="Poehlein A."/>
            <person name="Muehling M."/>
            <person name="Daniel R."/>
        </authorList>
    </citation>
    <scope>NUCLEOTIDE SEQUENCE</scope>
</reference>
<keyword evidence="5" id="KW-0862">Zinc</keyword>
<name>A0A1J5R656_9ZZZZ</name>
<dbReference type="GO" id="GO:0008270">
    <property type="term" value="F:zinc ion binding"/>
    <property type="evidence" value="ECO:0007669"/>
    <property type="project" value="InterPro"/>
</dbReference>